<reference evidence="1 2" key="1">
    <citation type="submission" date="2021-01" db="EMBL/GenBank/DDBJ databases">
        <title>Actinoplanes sp. nov. LDG1-06 isolated from lichen.</title>
        <authorList>
            <person name="Saeng-In P."/>
            <person name="Phongsopitanun W."/>
            <person name="Kanchanasin P."/>
            <person name="Yuki M."/>
            <person name="Kudo T."/>
            <person name="Ohkuma M."/>
            <person name="Tanasupawat S."/>
        </authorList>
    </citation>
    <scope>NUCLEOTIDE SEQUENCE [LARGE SCALE GENOMIC DNA]</scope>
    <source>
        <strain evidence="1 2">LDG1-06</strain>
    </source>
</reference>
<gene>
    <name evidence="1" type="ORF">JIG36_23565</name>
</gene>
<sequence length="174" mass="19457">MTSFPATAVQVRDRSRDPRRRRVSLRNCLYHFAPYGFHATWNHLAAAHRIPRRIEADPESLARALDELEAARVVVLPRAAAFAADQRERKRHGRRFPIAAHPWDSWGGHGIAYCPDPGKHPFEPLPVVVGRVLDACAAGADPRGRCLVCGDEDRRPRRACRHCGVLPGGRNNPI</sequence>
<comment type="caution">
    <text evidence="1">The sequence shown here is derived from an EMBL/GenBank/DDBJ whole genome shotgun (WGS) entry which is preliminary data.</text>
</comment>
<evidence type="ECO:0000313" key="1">
    <source>
        <dbReference type="EMBL" id="MBM2618538.1"/>
    </source>
</evidence>
<accession>A0ABS2AFD7</accession>
<protein>
    <recommendedName>
        <fullName evidence="3">Winged helix-turn-helix domain-containing protein</fullName>
    </recommendedName>
</protein>
<name>A0ABS2AFD7_9ACTN</name>
<proteinExistence type="predicted"/>
<evidence type="ECO:0000313" key="2">
    <source>
        <dbReference type="Proteomes" id="UP000632138"/>
    </source>
</evidence>
<dbReference type="Proteomes" id="UP000632138">
    <property type="component" value="Unassembled WGS sequence"/>
</dbReference>
<evidence type="ECO:0008006" key="3">
    <source>
        <dbReference type="Google" id="ProtNLM"/>
    </source>
</evidence>
<organism evidence="1 2">
    <name type="scientific">Paractinoplanes ovalisporus</name>
    <dbReference type="NCBI Taxonomy" id="2810368"/>
    <lineage>
        <taxon>Bacteria</taxon>
        <taxon>Bacillati</taxon>
        <taxon>Actinomycetota</taxon>
        <taxon>Actinomycetes</taxon>
        <taxon>Micromonosporales</taxon>
        <taxon>Micromonosporaceae</taxon>
        <taxon>Paractinoplanes</taxon>
    </lineage>
</organism>
<keyword evidence="2" id="KW-1185">Reference proteome</keyword>
<dbReference type="RefSeq" id="WP_203378534.1">
    <property type="nucleotide sequence ID" value="NZ_JAENHP010000007.1"/>
</dbReference>
<dbReference type="EMBL" id="JAENHP010000007">
    <property type="protein sequence ID" value="MBM2618538.1"/>
    <property type="molecule type" value="Genomic_DNA"/>
</dbReference>